<dbReference type="SUPFAM" id="SSF52540">
    <property type="entry name" value="P-loop containing nucleoside triphosphate hydrolases"/>
    <property type="match status" value="1"/>
</dbReference>
<keyword evidence="3" id="KW-0067">ATP-binding</keyword>
<sequence length="273" mass="30617">MNDNISDTIKVDTARLPLLLNELRLPTIAALWPDFTNRADREGWPAARLLATLAELELAERSQRRIQRHLTEARLPPDKTLDSIDFAALPMLSRAHVTALASGDGWISTGGTILLFGPSGSGKTHLAAAFGHTLVENGYRVLFTRTTDLVQRLQQARQTLTLESAIEKLDKYHLLILDDLCYVRKDQAETSVLFELIAARYERRSLMVTANHPFGEWTSVFPDAAMTLAAVDRLVHHSTIFEMNVESYRRRAAIARTTRKPKALSDTKRDTGE</sequence>
<dbReference type="Proteomes" id="UP000721844">
    <property type="component" value="Unassembled WGS sequence"/>
</dbReference>
<evidence type="ECO:0000313" key="5">
    <source>
        <dbReference type="EMBL" id="MCB8883943.1"/>
    </source>
</evidence>
<dbReference type="InterPro" id="IPR027417">
    <property type="entry name" value="P-loop_NTPase"/>
</dbReference>
<keyword evidence="2" id="KW-0547">Nucleotide-binding</keyword>
<dbReference type="InterPro" id="IPR047661">
    <property type="entry name" value="IstB"/>
</dbReference>
<dbReference type="NCBIfam" id="NF006038">
    <property type="entry name" value="PRK08181.1"/>
    <property type="match status" value="1"/>
</dbReference>
<evidence type="ECO:0000313" key="6">
    <source>
        <dbReference type="Proteomes" id="UP000721844"/>
    </source>
</evidence>
<accession>A0A963Z8S4</accession>
<gene>
    <name evidence="5" type="primary">istB</name>
    <name evidence="5" type="ORF">ACELLULO517_27095</name>
</gene>
<name>A0A963Z8S4_9PROT</name>
<protein>
    <submittedName>
        <fullName evidence="5">IS21-like element helper ATPase IstB</fullName>
    </submittedName>
</protein>
<proteinExistence type="inferred from homology"/>
<comment type="similarity">
    <text evidence="1">Belongs to the IS21/IS1162 putative ATP-binding protein family.</text>
</comment>
<feature type="domain" description="AAA+ ATPase" evidence="4">
    <location>
        <begin position="109"/>
        <end position="241"/>
    </location>
</feature>
<dbReference type="InterPro" id="IPR003593">
    <property type="entry name" value="AAA+_ATPase"/>
</dbReference>
<dbReference type="CDD" id="cd00009">
    <property type="entry name" value="AAA"/>
    <property type="match status" value="1"/>
</dbReference>
<comment type="caution">
    <text evidence="5">The sequence shown here is derived from an EMBL/GenBank/DDBJ whole genome shotgun (WGS) entry which is preliminary data.</text>
</comment>
<dbReference type="PIRSF" id="PIRSF003073">
    <property type="entry name" value="DNAC_TnpB_IstB"/>
    <property type="match status" value="1"/>
</dbReference>
<dbReference type="GO" id="GO:0005524">
    <property type="term" value="F:ATP binding"/>
    <property type="evidence" value="ECO:0007669"/>
    <property type="project" value="UniProtKB-KW"/>
</dbReference>
<evidence type="ECO:0000256" key="3">
    <source>
        <dbReference type="ARBA" id="ARBA00022840"/>
    </source>
</evidence>
<keyword evidence="6" id="KW-1185">Reference proteome</keyword>
<dbReference type="Gene3D" id="3.40.50.300">
    <property type="entry name" value="P-loop containing nucleotide triphosphate hydrolases"/>
    <property type="match status" value="1"/>
</dbReference>
<dbReference type="AlphaFoldDB" id="A0A963Z8S4"/>
<dbReference type="PANTHER" id="PTHR30050">
    <property type="entry name" value="CHROMOSOMAL REPLICATION INITIATOR PROTEIN DNAA"/>
    <property type="match status" value="1"/>
</dbReference>
<dbReference type="EMBL" id="JAESVA010000019">
    <property type="protein sequence ID" value="MCB8883943.1"/>
    <property type="molecule type" value="Genomic_DNA"/>
</dbReference>
<reference evidence="5 6" key="1">
    <citation type="journal article" date="2021" name="Microorganisms">
        <title>Acidisoma silvae sp. nov. and Acidisomacellulosilytica sp. nov., Two Acidophilic Bacteria Isolated from Decaying Wood, Hydrolyzing Cellulose and Producing Poly-3-hydroxybutyrate.</title>
        <authorList>
            <person name="Mieszkin S."/>
            <person name="Pouder E."/>
            <person name="Uroz S."/>
            <person name="Simon-Colin C."/>
            <person name="Alain K."/>
        </authorList>
    </citation>
    <scope>NUCLEOTIDE SEQUENCE [LARGE SCALE GENOMIC DNA]</scope>
    <source>
        <strain evidence="5 6">HW T5.17</strain>
    </source>
</reference>
<organism evidence="5 6">
    <name type="scientific">Acidisoma cellulosilyticum</name>
    <dbReference type="NCBI Taxonomy" id="2802395"/>
    <lineage>
        <taxon>Bacteria</taxon>
        <taxon>Pseudomonadati</taxon>
        <taxon>Pseudomonadota</taxon>
        <taxon>Alphaproteobacteria</taxon>
        <taxon>Acetobacterales</taxon>
        <taxon>Acidocellaceae</taxon>
        <taxon>Acidisoma</taxon>
    </lineage>
</organism>
<evidence type="ECO:0000259" key="4">
    <source>
        <dbReference type="SMART" id="SM00382"/>
    </source>
</evidence>
<evidence type="ECO:0000256" key="1">
    <source>
        <dbReference type="ARBA" id="ARBA00008059"/>
    </source>
</evidence>
<dbReference type="SMART" id="SM00382">
    <property type="entry name" value="AAA"/>
    <property type="match status" value="1"/>
</dbReference>
<dbReference type="NCBIfam" id="NF038214">
    <property type="entry name" value="IS21_help_AAA"/>
    <property type="match status" value="1"/>
</dbReference>
<evidence type="ECO:0000256" key="2">
    <source>
        <dbReference type="ARBA" id="ARBA00022741"/>
    </source>
</evidence>
<dbReference type="RefSeq" id="WP_227310687.1">
    <property type="nucleotide sequence ID" value="NZ_JAESVA010000019.1"/>
</dbReference>
<dbReference type="PANTHER" id="PTHR30050:SF4">
    <property type="entry name" value="ATP-BINDING PROTEIN RV3427C IN INSERTION SEQUENCE-RELATED"/>
    <property type="match status" value="1"/>
</dbReference>
<dbReference type="GO" id="GO:0006260">
    <property type="term" value="P:DNA replication"/>
    <property type="evidence" value="ECO:0007669"/>
    <property type="project" value="TreeGrafter"/>
</dbReference>
<dbReference type="Pfam" id="PF01695">
    <property type="entry name" value="IstB_IS21"/>
    <property type="match status" value="1"/>
</dbReference>
<dbReference type="InterPro" id="IPR028350">
    <property type="entry name" value="DNAC/IstB-like"/>
</dbReference>
<dbReference type="InterPro" id="IPR002611">
    <property type="entry name" value="IstB_ATP-bd"/>
</dbReference>